<feature type="transmembrane region" description="Helical" evidence="1">
    <location>
        <begin position="353"/>
        <end position="373"/>
    </location>
</feature>
<feature type="transmembrane region" description="Helical" evidence="1">
    <location>
        <begin position="328"/>
        <end position="347"/>
    </location>
</feature>
<proteinExistence type="predicted"/>
<protein>
    <recommendedName>
        <fullName evidence="4">TIGR04222 domain-containing membrane protein</fullName>
    </recommendedName>
</protein>
<name>A0A1V9ENR5_9BACT</name>
<dbReference type="InterPro" id="IPR026467">
    <property type="entry name" value="Ser/Gly_Cys_C_dom"/>
</dbReference>
<gene>
    <name evidence="2" type="ORF">A4H97_30975</name>
</gene>
<feature type="transmembrane region" description="Helical" evidence="1">
    <location>
        <begin position="155"/>
        <end position="174"/>
    </location>
</feature>
<dbReference type="EMBL" id="LVXG01000022">
    <property type="protein sequence ID" value="OQP47788.1"/>
    <property type="molecule type" value="Genomic_DNA"/>
</dbReference>
<dbReference type="Proteomes" id="UP000192610">
    <property type="component" value="Unassembled WGS sequence"/>
</dbReference>
<dbReference type="AlphaFoldDB" id="A0A1V9ENR5"/>
<keyword evidence="1" id="KW-0472">Membrane</keyword>
<reference evidence="3" key="1">
    <citation type="submission" date="2016-04" db="EMBL/GenBank/DDBJ databases">
        <authorList>
            <person name="Chen L."/>
            <person name="Zhuang W."/>
            <person name="Wang G."/>
        </authorList>
    </citation>
    <scope>NUCLEOTIDE SEQUENCE [LARGE SCALE GENOMIC DNA]</scope>
    <source>
        <strain evidence="3">17621</strain>
    </source>
</reference>
<dbReference type="OrthoDB" id="196672at2"/>
<evidence type="ECO:0000256" key="1">
    <source>
        <dbReference type="SAM" id="Phobius"/>
    </source>
</evidence>
<keyword evidence="3" id="KW-1185">Reference proteome</keyword>
<evidence type="ECO:0008006" key="4">
    <source>
        <dbReference type="Google" id="ProtNLM"/>
    </source>
</evidence>
<accession>A0A1V9ENR5</accession>
<evidence type="ECO:0000313" key="3">
    <source>
        <dbReference type="Proteomes" id="UP000192610"/>
    </source>
</evidence>
<evidence type="ECO:0000313" key="2">
    <source>
        <dbReference type="EMBL" id="OQP47788.1"/>
    </source>
</evidence>
<keyword evidence="1" id="KW-0812">Transmembrane</keyword>
<comment type="caution">
    <text evidence="2">The sequence shown here is derived from an EMBL/GenBank/DDBJ whole genome shotgun (WGS) entry which is preliminary data.</text>
</comment>
<sequence>MKIEEHTGLWSSIQQFPLDDPNAAITFSHKLAAKQNWLPFFTERVIEEYRKFLFLCCISPNGASPSQVVDEAWHLHLTYTKSYWIDLCKNTLNKDIHHHPSRGGDEEDHKHHDWYAETLLLYESVFGSPPPDDIWPPPQNELPIREPAWHIRNEVLVLIVTLLSLPLIASAIQHNVLFPFALTGPQFLSFFPWLALSCIISYIILQADKCRPLQKLADEHFPTDATIYQTAQLLYGKHRAVQTAIIDLIRRNLIELTVDKRFLVHKNRYHAVDNEQNPLITGLLNEPNDSTSYEGIVNNWFNEETAKHPALQKLYLLAYRKESFIKRYNLLIIPFAVGIARFCQGLYHERPVSYLIAEMMGYSFVCYLVSEYLSRKRIVLDKVEVLTKNNKGVNTLYDDYVVSSFAQKGDSAIVWFAEGALLASIFAPYPVLNHNKVAGNDLNVSSCSSCSSGGDGGGGCGSSCGGGCGGCGGGCGS</sequence>
<dbReference type="NCBIfam" id="TIGR04222">
    <property type="entry name" value="near_uncomplex"/>
    <property type="match status" value="1"/>
</dbReference>
<dbReference type="STRING" id="354355.SAMN05660816_06308"/>
<dbReference type="RefSeq" id="WP_081200797.1">
    <property type="nucleotide sequence ID" value="NZ_FOCZ01000019.1"/>
</dbReference>
<feature type="transmembrane region" description="Helical" evidence="1">
    <location>
        <begin position="186"/>
        <end position="205"/>
    </location>
</feature>
<keyword evidence="1" id="KW-1133">Transmembrane helix</keyword>
<organism evidence="2 3">
    <name type="scientific">Niastella yeongjuensis</name>
    <dbReference type="NCBI Taxonomy" id="354355"/>
    <lineage>
        <taxon>Bacteria</taxon>
        <taxon>Pseudomonadati</taxon>
        <taxon>Bacteroidota</taxon>
        <taxon>Chitinophagia</taxon>
        <taxon>Chitinophagales</taxon>
        <taxon>Chitinophagaceae</taxon>
        <taxon>Niastella</taxon>
    </lineage>
</organism>